<evidence type="ECO:0000313" key="14">
    <source>
        <dbReference type="EMBL" id="RWA06894.1"/>
    </source>
</evidence>
<evidence type="ECO:0000256" key="7">
    <source>
        <dbReference type="ARBA" id="ARBA00023277"/>
    </source>
</evidence>
<feature type="chain" id="PRO_5019029833" description="Endo-1,4-beta-xylanase" evidence="12">
    <location>
        <begin position="28"/>
        <end position="275"/>
    </location>
</feature>
<dbReference type="FunFam" id="2.60.120.180:FF:000001">
    <property type="entry name" value="Endo-1,4-beta-xylanase"/>
    <property type="match status" value="1"/>
</dbReference>
<dbReference type="GO" id="GO:0031176">
    <property type="term" value="F:endo-1,4-beta-xylanase activity"/>
    <property type="evidence" value="ECO:0007669"/>
    <property type="project" value="UniProtKB-UniRule"/>
</dbReference>
<protein>
    <recommendedName>
        <fullName evidence="4 10">Endo-1,4-beta-xylanase</fullName>
        <ecNumber evidence="4 10">3.2.1.8</ecNumber>
    </recommendedName>
</protein>
<evidence type="ECO:0000256" key="1">
    <source>
        <dbReference type="ARBA" id="ARBA00000681"/>
    </source>
</evidence>
<dbReference type="PROSITE" id="PS51761">
    <property type="entry name" value="GH11_3"/>
    <property type="match status" value="1"/>
</dbReference>
<sequence>MVSFRSVSLVAVAFIGAAVSAPAPVNGTDLQALHDRSLTSSSTGYHGGFYYSFWTDGGGYVAYDNWDAGTYHVEWQNVGNWVGGKGWATGSTRNINFGGDYNPSGNSYLSVYGWTQNPLVEYYIVESYGTYNPGSGGQHLGTVYSDGATYDVYSAYRSNAPSIEGTSNFQQFWSVRQSKRSQGTVTTANHFNAWAQHGLQLGNHNYQIMATEGYQSSGMNPPYPPLLDAELMAVRPQDPKLTQYVHRADGLVNYIPPIPHLDAERREPGIARIVR</sequence>
<dbReference type="InterPro" id="IPR013319">
    <property type="entry name" value="GH11/12"/>
</dbReference>
<dbReference type="AlphaFoldDB" id="A0A439CXF0"/>
<dbReference type="UniPathway" id="UPA00114"/>
<dbReference type="PRINTS" id="PR00911">
    <property type="entry name" value="GLHYDRLASE11"/>
</dbReference>
<feature type="signal peptide" evidence="12">
    <location>
        <begin position="1"/>
        <end position="27"/>
    </location>
</feature>
<dbReference type="PROSITE" id="PS00776">
    <property type="entry name" value="GH11_1"/>
    <property type="match status" value="1"/>
</dbReference>
<accession>A0A439CXF0</accession>
<comment type="similarity">
    <text evidence="3 10 11">Belongs to the glycosyl hydrolase 11 (cellulase G) family.</text>
</comment>
<proteinExistence type="inferred from homology"/>
<evidence type="ECO:0000256" key="10">
    <source>
        <dbReference type="PROSITE-ProRule" id="PRU01097"/>
    </source>
</evidence>
<evidence type="ECO:0000256" key="9">
    <source>
        <dbReference type="ARBA" id="ARBA00023326"/>
    </source>
</evidence>
<dbReference type="Proteomes" id="UP000286045">
    <property type="component" value="Unassembled WGS sequence"/>
</dbReference>
<keyword evidence="12" id="KW-0732">Signal</keyword>
<dbReference type="SUPFAM" id="SSF49899">
    <property type="entry name" value="Concanavalin A-like lectins/glucanases"/>
    <property type="match status" value="1"/>
</dbReference>
<dbReference type="EC" id="3.2.1.8" evidence="4 10"/>
<dbReference type="Pfam" id="PF00457">
    <property type="entry name" value="Glyco_hydro_11"/>
    <property type="match status" value="1"/>
</dbReference>
<dbReference type="Gene3D" id="2.60.120.180">
    <property type="match status" value="1"/>
</dbReference>
<keyword evidence="9 10" id="KW-0624">Polysaccharide degradation</keyword>
<comment type="pathway">
    <text evidence="2 10 11">Glycan degradation; xylan degradation.</text>
</comment>
<evidence type="ECO:0000256" key="12">
    <source>
        <dbReference type="SAM" id="SignalP"/>
    </source>
</evidence>
<evidence type="ECO:0000313" key="15">
    <source>
        <dbReference type="Proteomes" id="UP000286045"/>
    </source>
</evidence>
<dbReference type="InterPro" id="IPR033123">
    <property type="entry name" value="GH11_dom"/>
</dbReference>
<evidence type="ECO:0000256" key="3">
    <source>
        <dbReference type="ARBA" id="ARBA00007792"/>
    </source>
</evidence>
<keyword evidence="5 10" id="KW-0858">Xylan degradation</keyword>
<comment type="catalytic activity">
    <reaction evidence="1 10 11">
        <text>Endohydrolysis of (1-&gt;4)-beta-D-xylosidic linkages in xylans.</text>
        <dbReference type="EC" id="3.2.1.8"/>
    </reaction>
</comment>
<keyword evidence="6 10" id="KW-0378">Hydrolase</keyword>
<evidence type="ECO:0000256" key="4">
    <source>
        <dbReference type="ARBA" id="ARBA00012590"/>
    </source>
</evidence>
<dbReference type="PANTHER" id="PTHR46828:SF2">
    <property type="entry name" value="ENDO-1,4-BETA-XYLANASE A-RELATED"/>
    <property type="match status" value="1"/>
</dbReference>
<feature type="domain" description="GH11" evidence="13">
    <location>
        <begin position="37"/>
        <end position="225"/>
    </location>
</feature>
<comment type="caution">
    <text evidence="14">The sequence shown here is derived from an EMBL/GenBank/DDBJ whole genome shotgun (WGS) entry which is preliminary data.</text>
</comment>
<gene>
    <name evidence="14" type="ORF">EKO27_g8211</name>
</gene>
<dbReference type="InterPro" id="IPR013320">
    <property type="entry name" value="ConA-like_dom_sf"/>
</dbReference>
<keyword evidence="7 10" id="KW-0119">Carbohydrate metabolism</keyword>
<evidence type="ECO:0000256" key="5">
    <source>
        <dbReference type="ARBA" id="ARBA00022651"/>
    </source>
</evidence>
<dbReference type="GO" id="GO:0045493">
    <property type="term" value="P:xylan catabolic process"/>
    <property type="evidence" value="ECO:0007669"/>
    <property type="project" value="UniProtKB-UniRule"/>
</dbReference>
<evidence type="ECO:0000256" key="2">
    <source>
        <dbReference type="ARBA" id="ARBA00004851"/>
    </source>
</evidence>
<organism evidence="14 15">
    <name type="scientific">Xylaria grammica</name>
    <dbReference type="NCBI Taxonomy" id="363999"/>
    <lineage>
        <taxon>Eukaryota</taxon>
        <taxon>Fungi</taxon>
        <taxon>Dikarya</taxon>
        <taxon>Ascomycota</taxon>
        <taxon>Pezizomycotina</taxon>
        <taxon>Sordariomycetes</taxon>
        <taxon>Xylariomycetidae</taxon>
        <taxon>Xylariales</taxon>
        <taxon>Xylariaceae</taxon>
        <taxon>Xylaria</taxon>
    </lineage>
</organism>
<keyword evidence="8 10" id="KW-0326">Glycosidase</keyword>
<reference evidence="14 15" key="1">
    <citation type="submission" date="2018-12" db="EMBL/GenBank/DDBJ databases">
        <title>Draft genome sequence of Xylaria grammica IHI A82.</title>
        <authorList>
            <person name="Buettner E."/>
            <person name="Kellner H."/>
        </authorList>
    </citation>
    <scope>NUCLEOTIDE SEQUENCE [LARGE SCALE GENOMIC DNA]</scope>
    <source>
        <strain evidence="14 15">IHI A82</strain>
    </source>
</reference>
<dbReference type="InterPro" id="IPR018208">
    <property type="entry name" value="GH11_AS_1"/>
</dbReference>
<evidence type="ECO:0000256" key="8">
    <source>
        <dbReference type="ARBA" id="ARBA00023295"/>
    </source>
</evidence>
<dbReference type="EMBL" id="RYZI01000299">
    <property type="protein sequence ID" value="RWA06894.1"/>
    <property type="molecule type" value="Genomic_DNA"/>
</dbReference>
<evidence type="ECO:0000256" key="6">
    <source>
        <dbReference type="ARBA" id="ARBA00022801"/>
    </source>
</evidence>
<feature type="active site" description="Nucleophile" evidence="10">
    <location>
        <position position="121"/>
    </location>
</feature>
<evidence type="ECO:0000256" key="11">
    <source>
        <dbReference type="RuleBase" id="RU362015"/>
    </source>
</evidence>
<feature type="active site" description="Proton donor" evidence="10">
    <location>
        <position position="212"/>
    </location>
</feature>
<evidence type="ECO:0000259" key="13">
    <source>
        <dbReference type="PROSITE" id="PS51761"/>
    </source>
</evidence>
<dbReference type="InterPro" id="IPR001137">
    <property type="entry name" value="Glyco_hydro_11"/>
</dbReference>
<name>A0A439CXF0_9PEZI</name>
<keyword evidence="15" id="KW-1185">Reference proteome</keyword>
<dbReference type="PANTHER" id="PTHR46828">
    <property type="entry name" value="ENDO-1,4-BETA-XYLANASE A-RELATED"/>
    <property type="match status" value="1"/>
</dbReference>